<accession>A0ABD1WAC7</accession>
<name>A0ABD1WAC7_9LAMI</name>
<evidence type="ECO:0000256" key="3">
    <source>
        <dbReference type="ARBA" id="ARBA00022833"/>
    </source>
</evidence>
<feature type="domain" description="RING-type" evidence="6">
    <location>
        <begin position="278"/>
        <end position="312"/>
    </location>
</feature>
<evidence type="ECO:0000259" key="6">
    <source>
        <dbReference type="PROSITE" id="PS50089"/>
    </source>
</evidence>
<keyword evidence="5" id="KW-0175">Coiled coil</keyword>
<keyword evidence="3" id="KW-0862">Zinc</keyword>
<dbReference type="Proteomes" id="UP001604277">
    <property type="component" value="Unassembled WGS sequence"/>
</dbReference>
<protein>
    <submittedName>
        <fullName evidence="7">SBP (S-ribonuclease binding protein) family protein</fullName>
    </submittedName>
</protein>
<dbReference type="GO" id="GO:0008270">
    <property type="term" value="F:zinc ion binding"/>
    <property type="evidence" value="ECO:0007669"/>
    <property type="project" value="UniProtKB-KW"/>
</dbReference>
<evidence type="ECO:0000256" key="2">
    <source>
        <dbReference type="ARBA" id="ARBA00022771"/>
    </source>
</evidence>
<dbReference type="Pfam" id="PF13920">
    <property type="entry name" value="zf-C3HC4_3"/>
    <property type="match status" value="1"/>
</dbReference>
<feature type="coiled-coil region" evidence="5">
    <location>
        <begin position="174"/>
        <end position="229"/>
    </location>
</feature>
<sequence>MAVQAQYPSIVLHICEGNNPPGNDYPLQPEEFLDPTNSLFNQAAGNVGTNNMRKRGREFENPPLMSIQLQSEAQGKRIDFTQFNTTQTTDLKVVSTGLRLASGEQNQLQQPPYSHQALSRKSAPSSIFTQDVAHQFKQQLSEFDSFLQTQGEELRRALAEKTQRHYQALLEAAADSMAQRLREKETEVQKAVRRNAELEAREAQLNSEVQTWQERAREQEATEAALRSQLQQAMIIGFGGRGGEQGNEHGCAAVGEAEDAESSYIDPDRVIELTGPMCKACRRRDAAVVVLPCRHFCLCTECDVVAKFCPVCFFYRSSSIHVLL</sequence>
<keyword evidence="1" id="KW-0479">Metal-binding</keyword>
<dbReference type="Gene3D" id="3.30.40.10">
    <property type="entry name" value="Zinc/RING finger domain, C3HC4 (zinc finger)"/>
    <property type="match status" value="1"/>
</dbReference>
<dbReference type="PROSITE" id="PS50089">
    <property type="entry name" value="ZF_RING_2"/>
    <property type="match status" value="1"/>
</dbReference>
<keyword evidence="8" id="KW-1185">Reference proteome</keyword>
<dbReference type="InterPro" id="IPR001841">
    <property type="entry name" value="Znf_RING"/>
</dbReference>
<proteinExistence type="predicted"/>
<dbReference type="PANTHER" id="PTHR42647">
    <property type="entry name" value="SBP (S-RIBONUCLEASE BINDING PROTEIN) FAMILY PROTEIN"/>
    <property type="match status" value="1"/>
</dbReference>
<gene>
    <name evidence="7" type="ORF">Fot_14608</name>
</gene>
<organism evidence="7 8">
    <name type="scientific">Forsythia ovata</name>
    <dbReference type="NCBI Taxonomy" id="205694"/>
    <lineage>
        <taxon>Eukaryota</taxon>
        <taxon>Viridiplantae</taxon>
        <taxon>Streptophyta</taxon>
        <taxon>Embryophyta</taxon>
        <taxon>Tracheophyta</taxon>
        <taxon>Spermatophyta</taxon>
        <taxon>Magnoliopsida</taxon>
        <taxon>eudicotyledons</taxon>
        <taxon>Gunneridae</taxon>
        <taxon>Pentapetalae</taxon>
        <taxon>asterids</taxon>
        <taxon>lamiids</taxon>
        <taxon>Lamiales</taxon>
        <taxon>Oleaceae</taxon>
        <taxon>Forsythieae</taxon>
        <taxon>Forsythia</taxon>
    </lineage>
</organism>
<dbReference type="InterPro" id="IPR013083">
    <property type="entry name" value="Znf_RING/FYVE/PHD"/>
</dbReference>
<evidence type="ECO:0000256" key="1">
    <source>
        <dbReference type="ARBA" id="ARBA00022723"/>
    </source>
</evidence>
<reference evidence="8" key="1">
    <citation type="submission" date="2024-07" db="EMBL/GenBank/DDBJ databases">
        <title>Two chromosome-level genome assemblies of Korean endemic species Abeliophyllum distichum and Forsythia ovata (Oleaceae).</title>
        <authorList>
            <person name="Jang H."/>
        </authorList>
    </citation>
    <scope>NUCLEOTIDE SEQUENCE [LARGE SCALE GENOMIC DNA]</scope>
</reference>
<evidence type="ECO:0000256" key="5">
    <source>
        <dbReference type="SAM" id="Coils"/>
    </source>
</evidence>
<comment type="caution">
    <text evidence="7">The sequence shown here is derived from an EMBL/GenBank/DDBJ whole genome shotgun (WGS) entry which is preliminary data.</text>
</comment>
<dbReference type="EMBL" id="JBFOLJ010000004">
    <property type="protein sequence ID" value="KAL2545375.1"/>
    <property type="molecule type" value="Genomic_DNA"/>
</dbReference>
<keyword evidence="2 4" id="KW-0863">Zinc-finger</keyword>
<evidence type="ECO:0000313" key="7">
    <source>
        <dbReference type="EMBL" id="KAL2545375.1"/>
    </source>
</evidence>
<dbReference type="AlphaFoldDB" id="A0ABD1WAC7"/>
<dbReference type="PANTHER" id="PTHR42647:SF5">
    <property type="entry name" value="SBP (S-RIBONUCLEASE BINDING PROTEIN) FAMILY PROTEIN"/>
    <property type="match status" value="1"/>
</dbReference>
<dbReference type="FunFam" id="3.30.40.10:FF:000239">
    <property type="entry name" value="probable BOI-related E3 ubiquitin-protein ligase 2"/>
    <property type="match status" value="1"/>
</dbReference>
<evidence type="ECO:0000313" key="8">
    <source>
        <dbReference type="Proteomes" id="UP001604277"/>
    </source>
</evidence>
<dbReference type="PIRSF" id="PIRSF036836">
    <property type="entry name" value="RNase_bind_SBP1"/>
    <property type="match status" value="1"/>
</dbReference>
<evidence type="ECO:0000256" key="4">
    <source>
        <dbReference type="PROSITE-ProRule" id="PRU00175"/>
    </source>
</evidence>
<dbReference type="CDD" id="cd16649">
    <property type="entry name" value="mRING-HC-C3HC5_CGRF1-like"/>
    <property type="match status" value="1"/>
</dbReference>